<keyword evidence="2" id="KW-0238">DNA-binding</keyword>
<evidence type="ECO:0000313" key="5">
    <source>
        <dbReference type="EMBL" id="KEA60683.1"/>
    </source>
</evidence>
<protein>
    <submittedName>
        <fullName evidence="5">LuxR family transcriptional regulator</fullName>
    </submittedName>
</protein>
<proteinExistence type="predicted"/>
<organism evidence="5">
    <name type="scientific">Burkholderia cenocepacia</name>
    <dbReference type="NCBI Taxonomy" id="95486"/>
    <lineage>
        <taxon>Bacteria</taxon>
        <taxon>Pseudomonadati</taxon>
        <taxon>Pseudomonadota</taxon>
        <taxon>Betaproteobacteria</taxon>
        <taxon>Burkholderiales</taxon>
        <taxon>Burkholderiaceae</taxon>
        <taxon>Burkholderia</taxon>
        <taxon>Burkholderia cepacia complex</taxon>
    </lineage>
</organism>
<sequence>MNLSLQDVAWHRSVGRLIETLDQPGFWLALIRLIEEYVAVDSWVALMFGDGRPQVFAECAYEGDGPDPLFRDYVQGLYLLDPFYIANRDAPTSGLFRLSDVAPECFRATEYYTRYFTHNVVEDEVQFNVVLDDARTLCLSLGSKRRFSPAQVALLDLVRPWVAALMRQRLAYEHTHAEPAPSRRAHPRAGTGGGFEHAMARLGTPLTARELDVIRLILSGRSNKEVANKLDISAETVKVHRRNIYAKLAINSQSELFSLFLKAQTDT</sequence>
<evidence type="ECO:0000256" key="3">
    <source>
        <dbReference type="ARBA" id="ARBA00023163"/>
    </source>
</evidence>
<accession>A0A071MJ46</accession>
<feature type="domain" description="HTH luxR-type" evidence="4">
    <location>
        <begin position="199"/>
        <end position="264"/>
    </location>
</feature>
<dbReference type="EMBL" id="JJOA01000005">
    <property type="protein sequence ID" value="KEA60683.1"/>
    <property type="molecule type" value="Genomic_DNA"/>
</dbReference>
<evidence type="ECO:0000256" key="2">
    <source>
        <dbReference type="ARBA" id="ARBA00023125"/>
    </source>
</evidence>
<dbReference type="GO" id="GO:0003677">
    <property type="term" value="F:DNA binding"/>
    <property type="evidence" value="ECO:0007669"/>
    <property type="project" value="UniProtKB-KW"/>
</dbReference>
<dbReference type="PANTHER" id="PTHR44688">
    <property type="entry name" value="DNA-BINDING TRANSCRIPTIONAL ACTIVATOR DEVR_DOSR"/>
    <property type="match status" value="1"/>
</dbReference>
<dbReference type="Gene3D" id="1.10.10.10">
    <property type="entry name" value="Winged helix-like DNA-binding domain superfamily/Winged helix DNA-binding domain"/>
    <property type="match status" value="1"/>
</dbReference>
<dbReference type="PROSITE" id="PS50043">
    <property type="entry name" value="HTH_LUXR_2"/>
    <property type="match status" value="1"/>
</dbReference>
<dbReference type="InterPro" id="IPR036388">
    <property type="entry name" value="WH-like_DNA-bd_sf"/>
</dbReference>
<keyword evidence="3" id="KW-0804">Transcription</keyword>
<dbReference type="PANTHER" id="PTHR44688:SF16">
    <property type="entry name" value="DNA-BINDING TRANSCRIPTIONAL ACTIVATOR DEVR_DOSR"/>
    <property type="match status" value="1"/>
</dbReference>
<dbReference type="AlphaFoldDB" id="A0A071MJ46"/>
<keyword evidence="1" id="KW-0805">Transcription regulation</keyword>
<dbReference type="OrthoDB" id="343383at2"/>
<evidence type="ECO:0000256" key="1">
    <source>
        <dbReference type="ARBA" id="ARBA00023015"/>
    </source>
</evidence>
<name>A0A071MJ46_9BURK</name>
<dbReference type="GO" id="GO:0006355">
    <property type="term" value="P:regulation of DNA-templated transcription"/>
    <property type="evidence" value="ECO:0007669"/>
    <property type="project" value="InterPro"/>
</dbReference>
<dbReference type="SUPFAM" id="SSF46894">
    <property type="entry name" value="C-terminal effector domain of the bipartite response regulators"/>
    <property type="match status" value="1"/>
</dbReference>
<dbReference type="Pfam" id="PF00196">
    <property type="entry name" value="GerE"/>
    <property type="match status" value="1"/>
</dbReference>
<dbReference type="InterPro" id="IPR016032">
    <property type="entry name" value="Sig_transdc_resp-reg_C-effctor"/>
</dbReference>
<comment type="caution">
    <text evidence="5">The sequence shown here is derived from an EMBL/GenBank/DDBJ whole genome shotgun (WGS) entry which is preliminary data.</text>
</comment>
<dbReference type="PROSITE" id="PS00622">
    <property type="entry name" value="HTH_LUXR_1"/>
    <property type="match status" value="1"/>
</dbReference>
<evidence type="ECO:0000259" key="4">
    <source>
        <dbReference type="PROSITE" id="PS50043"/>
    </source>
</evidence>
<reference evidence="5" key="1">
    <citation type="submission" date="2014-04" db="EMBL/GenBank/DDBJ databases">
        <title>In planta biocontrol of soil-borne Fusarium wilt of banana through a plant endophytic bacterium, Burkholderia cenocepacia 869T2.</title>
        <authorList>
            <person name="Ho Y.-N."/>
            <person name="Chiang H.-M."/>
            <person name="Chao C.-P."/>
            <person name="Su C.-C."/>
            <person name="Hsu H.-F."/>
            <person name="Guo C.-T."/>
            <person name="Hsieh J.-L."/>
            <person name="Huang C.-C."/>
        </authorList>
    </citation>
    <scope>NUCLEOTIDE SEQUENCE [LARGE SCALE GENOMIC DNA]</scope>
    <source>
        <strain evidence="5">869T2</strain>
    </source>
</reference>
<dbReference type="SMART" id="SM00421">
    <property type="entry name" value="HTH_LUXR"/>
    <property type="match status" value="1"/>
</dbReference>
<dbReference type="CDD" id="cd06170">
    <property type="entry name" value="LuxR_C_like"/>
    <property type="match status" value="1"/>
</dbReference>
<dbReference type="PRINTS" id="PR00038">
    <property type="entry name" value="HTHLUXR"/>
</dbReference>
<dbReference type="InterPro" id="IPR000792">
    <property type="entry name" value="Tscrpt_reg_LuxR_C"/>
</dbReference>
<gene>
    <name evidence="5" type="ORF">DT99_06505</name>
</gene>